<dbReference type="AlphaFoldDB" id="A0A939PEM5"/>
<evidence type="ECO:0000313" key="3">
    <source>
        <dbReference type="Proteomes" id="UP000669179"/>
    </source>
</evidence>
<comment type="caution">
    <text evidence="2">The sequence shown here is derived from an EMBL/GenBank/DDBJ whole genome shotgun (WGS) entry which is preliminary data.</text>
</comment>
<dbReference type="RefSeq" id="WP_208259114.1">
    <property type="nucleotide sequence ID" value="NZ_JAGEOJ010000012.1"/>
</dbReference>
<dbReference type="NCBIfam" id="TIGR03544">
    <property type="entry name" value="DivI1A_domain"/>
    <property type="match status" value="1"/>
</dbReference>
<name>A0A939PEM5_9ACTN</name>
<reference evidence="2" key="1">
    <citation type="submission" date="2021-03" db="EMBL/GenBank/DDBJ databases">
        <authorList>
            <person name="Kanchanasin P."/>
            <person name="Saeng-In P."/>
            <person name="Phongsopitanun W."/>
            <person name="Yuki M."/>
            <person name="Kudo T."/>
            <person name="Ohkuma M."/>
            <person name="Tanasupawat S."/>
        </authorList>
    </citation>
    <scope>NUCLEOTIDE SEQUENCE</scope>
    <source>
        <strain evidence="2">GKU 128</strain>
    </source>
</reference>
<gene>
    <name evidence="2" type="ORF">J4573_29340</name>
</gene>
<dbReference type="EMBL" id="JAGEOJ010000012">
    <property type="protein sequence ID" value="MBO2451230.1"/>
    <property type="molecule type" value="Genomic_DNA"/>
</dbReference>
<proteinExistence type="predicted"/>
<dbReference type="Proteomes" id="UP000669179">
    <property type="component" value="Unassembled WGS sequence"/>
</dbReference>
<organism evidence="2 3">
    <name type="scientific">Actinomadura barringtoniae</name>
    <dbReference type="NCBI Taxonomy" id="1427535"/>
    <lineage>
        <taxon>Bacteria</taxon>
        <taxon>Bacillati</taxon>
        <taxon>Actinomycetota</taxon>
        <taxon>Actinomycetes</taxon>
        <taxon>Streptosporangiales</taxon>
        <taxon>Thermomonosporaceae</taxon>
        <taxon>Actinomadura</taxon>
    </lineage>
</organism>
<evidence type="ECO:0000256" key="1">
    <source>
        <dbReference type="SAM" id="Coils"/>
    </source>
</evidence>
<feature type="coiled-coil region" evidence="1">
    <location>
        <begin position="35"/>
        <end position="62"/>
    </location>
</feature>
<accession>A0A939PEM5</accession>
<sequence length="86" mass="10153">MSEERDSRYAVGRLTPARIRGVLFSTTRLRPGYDAQEVDRFLDRAEHELTRLIRERDEALAEAARRREDAARRRAYRLEGRERPAP</sequence>
<dbReference type="InterPro" id="IPR019933">
    <property type="entry name" value="DivIVA_domain"/>
</dbReference>
<keyword evidence="1" id="KW-0175">Coiled coil</keyword>
<keyword evidence="3" id="KW-1185">Reference proteome</keyword>
<protein>
    <submittedName>
        <fullName evidence="2">DivIVA domain-containing protein</fullName>
    </submittedName>
</protein>
<dbReference type="Gene3D" id="6.10.250.660">
    <property type="match status" value="1"/>
</dbReference>
<evidence type="ECO:0000313" key="2">
    <source>
        <dbReference type="EMBL" id="MBO2451230.1"/>
    </source>
</evidence>